<protein>
    <recommendedName>
        <fullName evidence="3">GH16 domain-containing protein</fullName>
    </recommendedName>
</protein>
<feature type="domain" description="GH16" evidence="3">
    <location>
        <begin position="19"/>
        <end position="302"/>
    </location>
</feature>
<gene>
    <name evidence="4" type="ORF">HYFRA_00003629</name>
</gene>
<dbReference type="OrthoDB" id="25131at2759"/>
<evidence type="ECO:0000256" key="2">
    <source>
        <dbReference type="SAM" id="SignalP"/>
    </source>
</evidence>
<keyword evidence="1" id="KW-0812">Transmembrane</keyword>
<dbReference type="PANTHER" id="PTHR38121:SF5">
    <property type="entry name" value="GH16 DOMAIN-CONTAINING PROTEIN"/>
    <property type="match status" value="1"/>
</dbReference>
<dbReference type="SUPFAM" id="SSF49899">
    <property type="entry name" value="Concanavalin A-like lectins/glucanases"/>
    <property type="match status" value="1"/>
</dbReference>
<dbReference type="Gene3D" id="2.60.120.200">
    <property type="match status" value="1"/>
</dbReference>
<sequence length="394" mass="42743">MRNMAVTQLPSTSILSLLLAWLAFVVSPVLGACECGYTATVKTAQPSTYLFTDIIESDFFHINDVTKDTDWVRQRFNQTPEAGRGPHGINYTLGQTFSNPIPDHANWTGPGKFGGDPGMRLEVEGGIPADNYVKTSQIVSNRTDLIWGSYRASIKLSPVAGTCAAFFWYFNNSQEIDMEFLSSQFNADNGSFPVNLVLQSEKSAKNGFNAAGTDSYVVTNLPFNPTTGFHEYRFDYVPGHILFYADGTVLANFNTSSSTPFEPGHLILTHWSNGNPLWSAGPPVSNATMSVGYVKSYFNSSSPDRQSSYTKKCKDPAAAGAICPIPEQNSLPDPSVVVGNTTAANTFFFSDDPSQSANQIVYKKSAGSRVASANSLLMSTFMLMGLSFGGLLIF</sequence>
<evidence type="ECO:0000313" key="4">
    <source>
        <dbReference type="EMBL" id="CAG8956249.1"/>
    </source>
</evidence>
<feature type="chain" id="PRO_5040353899" description="GH16 domain-containing protein" evidence="2">
    <location>
        <begin position="32"/>
        <end position="394"/>
    </location>
</feature>
<feature type="transmembrane region" description="Helical" evidence="1">
    <location>
        <begin position="373"/>
        <end position="393"/>
    </location>
</feature>
<evidence type="ECO:0000313" key="5">
    <source>
        <dbReference type="Proteomes" id="UP000696280"/>
    </source>
</evidence>
<dbReference type="EMBL" id="CAJVRL010000070">
    <property type="protein sequence ID" value="CAG8956249.1"/>
    <property type="molecule type" value="Genomic_DNA"/>
</dbReference>
<dbReference type="PROSITE" id="PS51257">
    <property type="entry name" value="PROKAR_LIPOPROTEIN"/>
    <property type="match status" value="1"/>
</dbReference>
<name>A0A9N9KYM9_9HELO</name>
<keyword evidence="1" id="KW-1133">Transmembrane helix</keyword>
<dbReference type="AlphaFoldDB" id="A0A9N9KYM9"/>
<feature type="signal peptide" evidence="2">
    <location>
        <begin position="1"/>
        <end position="31"/>
    </location>
</feature>
<organism evidence="4 5">
    <name type="scientific">Hymenoscyphus fraxineus</name>
    <dbReference type="NCBI Taxonomy" id="746836"/>
    <lineage>
        <taxon>Eukaryota</taxon>
        <taxon>Fungi</taxon>
        <taxon>Dikarya</taxon>
        <taxon>Ascomycota</taxon>
        <taxon>Pezizomycotina</taxon>
        <taxon>Leotiomycetes</taxon>
        <taxon>Helotiales</taxon>
        <taxon>Helotiaceae</taxon>
        <taxon>Hymenoscyphus</taxon>
    </lineage>
</organism>
<evidence type="ECO:0000256" key="1">
    <source>
        <dbReference type="SAM" id="Phobius"/>
    </source>
</evidence>
<dbReference type="GO" id="GO:0005975">
    <property type="term" value="P:carbohydrate metabolic process"/>
    <property type="evidence" value="ECO:0007669"/>
    <property type="project" value="InterPro"/>
</dbReference>
<comment type="caution">
    <text evidence="4">The sequence shown here is derived from an EMBL/GenBank/DDBJ whole genome shotgun (WGS) entry which is preliminary data.</text>
</comment>
<keyword evidence="1" id="KW-0472">Membrane</keyword>
<dbReference type="PROSITE" id="PS51762">
    <property type="entry name" value="GH16_2"/>
    <property type="match status" value="1"/>
</dbReference>
<keyword evidence="5" id="KW-1185">Reference proteome</keyword>
<dbReference type="PANTHER" id="PTHR38121">
    <property type="entry name" value="GH16 DOMAIN-CONTAINING PROTEIN"/>
    <property type="match status" value="1"/>
</dbReference>
<dbReference type="Proteomes" id="UP000696280">
    <property type="component" value="Unassembled WGS sequence"/>
</dbReference>
<dbReference type="InterPro" id="IPR013320">
    <property type="entry name" value="ConA-like_dom_sf"/>
</dbReference>
<accession>A0A9N9KYM9</accession>
<keyword evidence="2" id="KW-0732">Signal</keyword>
<dbReference type="InterPro" id="IPR000757">
    <property type="entry name" value="Beta-glucanase-like"/>
</dbReference>
<evidence type="ECO:0000259" key="3">
    <source>
        <dbReference type="PROSITE" id="PS51762"/>
    </source>
</evidence>
<dbReference type="Pfam" id="PF00722">
    <property type="entry name" value="Glyco_hydro_16"/>
    <property type="match status" value="1"/>
</dbReference>
<dbReference type="GO" id="GO:0004553">
    <property type="term" value="F:hydrolase activity, hydrolyzing O-glycosyl compounds"/>
    <property type="evidence" value="ECO:0007669"/>
    <property type="project" value="InterPro"/>
</dbReference>
<dbReference type="CDD" id="cd00413">
    <property type="entry name" value="Glyco_hydrolase_16"/>
    <property type="match status" value="1"/>
</dbReference>
<reference evidence="4" key="1">
    <citation type="submission" date="2021-07" db="EMBL/GenBank/DDBJ databases">
        <authorList>
            <person name="Durling M."/>
        </authorList>
    </citation>
    <scope>NUCLEOTIDE SEQUENCE</scope>
</reference>
<proteinExistence type="predicted"/>